<reference evidence="2" key="1">
    <citation type="submission" date="2017-09" db="EMBL/GenBank/DDBJ databases">
        <authorList>
            <person name="Shetty A S."/>
        </authorList>
    </citation>
    <scope>NUCLEOTIDE SEQUENCE [LARGE SCALE GENOMIC DNA]</scope>
</reference>
<keyword evidence="2" id="KW-1185">Reference proteome</keyword>
<dbReference type="InterPro" id="IPR026906">
    <property type="entry name" value="LRR_5"/>
</dbReference>
<accession>A0A285PQ52</accession>
<evidence type="ECO:0000313" key="1">
    <source>
        <dbReference type="EMBL" id="SOB71743.1"/>
    </source>
</evidence>
<dbReference type="KEGG" id="ehl:EHLA_1006"/>
<protein>
    <submittedName>
        <fullName evidence="1">Listeria/Bacterioides repeat</fullName>
    </submittedName>
</protein>
<dbReference type="RefSeq" id="WP_096239547.1">
    <property type="nucleotide sequence ID" value="NZ_LT907978.1"/>
</dbReference>
<evidence type="ECO:0000313" key="2">
    <source>
        <dbReference type="Proteomes" id="UP000217549"/>
    </source>
</evidence>
<sequence>MAGAKKEKKHIVVFQDEEGNVLKTSFVSHEEEAIPPELPKKKGESEHHEIKFQGWDQDISCVQGNLVVKAVYKEVPKEYLVMYFHESGKLLGTESVPYGQAASQPYHPQKPKTAEHYYIFKGWNNDLSHIEKDTMAKAVFEERERSFTVAFFHEDGTVLKKEEVLYGQEAHAPQSPVKQQDAVWHYIFEGWDKTFDSVKENIEVHAVFSSVYNEYNVCIYERLSEGNNGLQDEQLEEKIKEKQYHYGDLIEYPKLKKKGYTLRWDNHPETVTQDEEIHASWEFSNPAGRVAEVEGNRYEIINPSIKNGSVRLLYYIEDTSQIQIPAQAKIGDYYYFIERVAPRAFCDCRKMRSLTLPDCIRVLEKEALAGCKRLEKITLGKSCNSRLHSIEKEVFCENEHLKTIYLKGRNLQKVYADTFARLKNEVEVYVRPESLANMNRLLQKGVRTGKVRIRAGK</sequence>
<dbReference type="Proteomes" id="UP000217549">
    <property type="component" value="Chromosome I"/>
</dbReference>
<name>A0A285PQ52_9FIRM</name>
<dbReference type="AlphaFoldDB" id="A0A285PQ52"/>
<dbReference type="SUPFAM" id="SSF52058">
    <property type="entry name" value="L domain-like"/>
    <property type="match status" value="1"/>
</dbReference>
<dbReference type="EMBL" id="LT907978">
    <property type="protein sequence ID" value="SOB71743.1"/>
    <property type="molecule type" value="Genomic_DNA"/>
</dbReference>
<dbReference type="InterPro" id="IPR032675">
    <property type="entry name" value="LRR_dom_sf"/>
</dbReference>
<dbReference type="Pfam" id="PF13306">
    <property type="entry name" value="LRR_5"/>
    <property type="match status" value="1"/>
</dbReference>
<dbReference type="Gene3D" id="3.80.10.10">
    <property type="entry name" value="Ribonuclease Inhibitor"/>
    <property type="match status" value="1"/>
</dbReference>
<gene>
    <name evidence="1" type="ORF">EHLA_1006</name>
</gene>
<proteinExistence type="predicted"/>
<organism evidence="1 2">
    <name type="scientific">Anaerobutyricum hallii</name>
    <dbReference type="NCBI Taxonomy" id="39488"/>
    <lineage>
        <taxon>Bacteria</taxon>
        <taxon>Bacillati</taxon>
        <taxon>Bacillota</taxon>
        <taxon>Clostridia</taxon>
        <taxon>Lachnospirales</taxon>
        <taxon>Lachnospiraceae</taxon>
        <taxon>Anaerobutyricum</taxon>
    </lineage>
</organism>